<evidence type="ECO:0008006" key="3">
    <source>
        <dbReference type="Google" id="ProtNLM"/>
    </source>
</evidence>
<evidence type="ECO:0000313" key="2">
    <source>
        <dbReference type="Proteomes" id="UP000272729"/>
    </source>
</evidence>
<keyword evidence="2" id="KW-1185">Reference proteome</keyword>
<name>A0A495XKZ4_9PSEU</name>
<dbReference type="EMBL" id="RBXR01000001">
    <property type="protein sequence ID" value="RKT74552.1"/>
    <property type="molecule type" value="Genomic_DNA"/>
</dbReference>
<dbReference type="Proteomes" id="UP000272729">
    <property type="component" value="Unassembled WGS sequence"/>
</dbReference>
<reference evidence="1 2" key="1">
    <citation type="submission" date="2018-10" db="EMBL/GenBank/DDBJ databases">
        <title>Sequencing the genomes of 1000 actinobacteria strains.</title>
        <authorList>
            <person name="Klenk H.-P."/>
        </authorList>
    </citation>
    <scope>NUCLEOTIDE SEQUENCE [LARGE SCALE GENOMIC DNA]</scope>
    <source>
        <strain evidence="1 2">DSM 43911</strain>
    </source>
</reference>
<dbReference type="OrthoDB" id="3773711at2"/>
<dbReference type="RefSeq" id="WP_121229414.1">
    <property type="nucleotide sequence ID" value="NZ_JBIUBA010000003.1"/>
</dbReference>
<proteinExistence type="predicted"/>
<comment type="caution">
    <text evidence="1">The sequence shown here is derived from an EMBL/GenBank/DDBJ whole genome shotgun (WGS) entry which is preliminary data.</text>
</comment>
<evidence type="ECO:0000313" key="1">
    <source>
        <dbReference type="EMBL" id="RKT74552.1"/>
    </source>
</evidence>
<organism evidence="1 2">
    <name type="scientific">Saccharothrix variisporea</name>
    <dbReference type="NCBI Taxonomy" id="543527"/>
    <lineage>
        <taxon>Bacteria</taxon>
        <taxon>Bacillati</taxon>
        <taxon>Actinomycetota</taxon>
        <taxon>Actinomycetes</taxon>
        <taxon>Pseudonocardiales</taxon>
        <taxon>Pseudonocardiaceae</taxon>
        <taxon>Saccharothrix</taxon>
    </lineage>
</organism>
<accession>A0A495XKZ4</accession>
<sequence>MGWAEFYRRRDVLFSALAQVARDGTLVFDRVSGAREVFAGVDDLVLALHHRWSLLLQARIDLALSEPGDPADAVTRAWLALAADEPVLRAVLDAHEHDPVLADAIARENRVLALDAGLTHPNQHVQVITEIGHALRASLRPSAAAPLRPGAAEALRSRGA</sequence>
<gene>
    <name evidence="1" type="ORF">DFJ66_7914</name>
</gene>
<dbReference type="AlphaFoldDB" id="A0A495XKZ4"/>
<protein>
    <recommendedName>
        <fullName evidence="3">TetR family transcriptional regulator</fullName>
    </recommendedName>
</protein>